<dbReference type="SUPFAM" id="SSF102114">
    <property type="entry name" value="Radical SAM enzymes"/>
    <property type="match status" value="1"/>
</dbReference>
<evidence type="ECO:0000313" key="6">
    <source>
        <dbReference type="EMBL" id="MEA9354991.1"/>
    </source>
</evidence>
<evidence type="ECO:0000256" key="1">
    <source>
        <dbReference type="ARBA" id="ARBA00001966"/>
    </source>
</evidence>
<dbReference type="SFLD" id="SFLDS00029">
    <property type="entry name" value="Radical_SAM"/>
    <property type="match status" value="1"/>
</dbReference>
<dbReference type="NCBIfam" id="NF033640">
    <property type="entry name" value="N_Twi_rSAM"/>
    <property type="match status" value="1"/>
</dbReference>
<name>A0ABU5VPR5_9BACT</name>
<accession>A0ABU5VPR5</accession>
<proteinExistence type="predicted"/>
<dbReference type="EMBL" id="JAYGJQ010000001">
    <property type="protein sequence ID" value="MEA9354991.1"/>
    <property type="molecule type" value="Genomic_DNA"/>
</dbReference>
<evidence type="ECO:0000256" key="2">
    <source>
        <dbReference type="ARBA" id="ARBA00022691"/>
    </source>
</evidence>
<keyword evidence="4" id="KW-0408">Iron</keyword>
<dbReference type="RefSeq" id="WP_323574481.1">
    <property type="nucleotide sequence ID" value="NZ_JAYGJQ010000001.1"/>
</dbReference>
<keyword evidence="5" id="KW-0411">Iron-sulfur</keyword>
<reference evidence="6 7" key="1">
    <citation type="submission" date="2023-11" db="EMBL/GenBank/DDBJ databases">
        <title>A Novel Polar Bacteriovorax (B. antarcticus) Isolated from the Biocrust in Antarctica.</title>
        <authorList>
            <person name="Mun W."/>
            <person name="Choi S.Y."/>
            <person name="Mitchell R.J."/>
        </authorList>
    </citation>
    <scope>NUCLEOTIDE SEQUENCE [LARGE SCALE GENOMIC DNA]</scope>
    <source>
        <strain evidence="6 7">PP10</strain>
    </source>
</reference>
<keyword evidence="7" id="KW-1185">Reference proteome</keyword>
<dbReference type="InterPro" id="IPR058240">
    <property type="entry name" value="rSAM_sf"/>
</dbReference>
<dbReference type="InterPro" id="IPR013785">
    <property type="entry name" value="Aldolase_TIM"/>
</dbReference>
<gene>
    <name evidence="6" type="ORF">SHI21_02200</name>
</gene>
<dbReference type="InterPro" id="IPR007197">
    <property type="entry name" value="rSAM"/>
</dbReference>
<comment type="caution">
    <text evidence="6">The sequence shown here is derived from an EMBL/GenBank/DDBJ whole genome shotgun (WGS) entry which is preliminary data.</text>
</comment>
<evidence type="ECO:0000313" key="7">
    <source>
        <dbReference type="Proteomes" id="UP001302274"/>
    </source>
</evidence>
<protein>
    <submittedName>
        <fullName evidence="6">Twitch domain-containing radical SAM protein</fullName>
    </submittedName>
</protein>
<keyword evidence="3" id="KW-0479">Metal-binding</keyword>
<dbReference type="Proteomes" id="UP001302274">
    <property type="component" value="Unassembled WGS sequence"/>
</dbReference>
<evidence type="ECO:0000256" key="5">
    <source>
        <dbReference type="ARBA" id="ARBA00023014"/>
    </source>
</evidence>
<organism evidence="6 7">
    <name type="scientific">Bacteriovorax antarcticus</name>
    <dbReference type="NCBI Taxonomy" id="3088717"/>
    <lineage>
        <taxon>Bacteria</taxon>
        <taxon>Pseudomonadati</taxon>
        <taxon>Bdellovibrionota</taxon>
        <taxon>Bacteriovoracia</taxon>
        <taxon>Bacteriovoracales</taxon>
        <taxon>Bacteriovoracaceae</taxon>
        <taxon>Bacteriovorax</taxon>
    </lineage>
</organism>
<comment type="cofactor">
    <cofactor evidence="1">
        <name>[4Fe-4S] cluster</name>
        <dbReference type="ChEBI" id="CHEBI:49883"/>
    </cofactor>
</comment>
<sequence>MHNDISSIEESIKKLNAVSPSFCMAKWMHSTIHLNLGRTHSCHLPNHHKIPVNEITKNPASLHNTSFKKDIRKMMLKGQRPAECQTCWDIEDLPEKRYSDRHFRGQDQWVKPFYDKVISQKWDKDINPTYLEVSFSSTCNFKCSYCGPTYSTAWIQEVEEKGPYKLSEHEYQSLSELRKQGQMPITDNVNPYVEAFWEWWPTLKHDLLNFRITGGEPLLSVDTFKVLSMIDEEPLPKVELSVNSNLGIPDKQFEKFIALTKSIVENKKVRHFIVHTSLDTYGAQAEYIRNGLDFKKFENYVERYLTELPRSDISFTCTFNALSIVSFIKYLEWIISLRKRFCQDGRHIYMDIPHLKYPTFQSCAVLTNDYADKIRKIVEFMETREHPVYGIKSAETLKMRRILDWIESKRPQTPQQEKELERNQINFYLYFSQHDKRRGTDFLRTFSEMHDFYKHCQGLAERASVSSF</sequence>
<keyword evidence="2" id="KW-0949">S-adenosyl-L-methionine</keyword>
<dbReference type="Gene3D" id="3.20.20.70">
    <property type="entry name" value="Aldolase class I"/>
    <property type="match status" value="1"/>
</dbReference>
<evidence type="ECO:0000256" key="4">
    <source>
        <dbReference type="ARBA" id="ARBA00023004"/>
    </source>
</evidence>
<evidence type="ECO:0000256" key="3">
    <source>
        <dbReference type="ARBA" id="ARBA00022723"/>
    </source>
</evidence>